<dbReference type="InterPro" id="IPR050190">
    <property type="entry name" value="UPF0213_domain"/>
</dbReference>
<protein>
    <submittedName>
        <fullName evidence="3">Nuclease</fullName>
    </submittedName>
</protein>
<organism evidence="3 5">
    <name type="scientific">Legionella adelaidensis</name>
    <dbReference type="NCBI Taxonomy" id="45056"/>
    <lineage>
        <taxon>Bacteria</taxon>
        <taxon>Pseudomonadati</taxon>
        <taxon>Pseudomonadota</taxon>
        <taxon>Gammaproteobacteria</taxon>
        <taxon>Legionellales</taxon>
        <taxon>Legionellaceae</taxon>
        <taxon>Legionella</taxon>
    </lineage>
</organism>
<proteinExistence type="inferred from homology"/>
<dbReference type="InterPro" id="IPR035901">
    <property type="entry name" value="GIY-YIG_endonuc_sf"/>
</dbReference>
<keyword evidence="4" id="KW-0614">Plasmid</keyword>
<dbReference type="PROSITE" id="PS50164">
    <property type="entry name" value="GIY_YIG"/>
    <property type="match status" value="1"/>
</dbReference>
<dbReference type="KEGG" id="ladl:NCTC12735_01472"/>
<dbReference type="CDD" id="cd10456">
    <property type="entry name" value="GIY-YIG_UPF0213"/>
    <property type="match status" value="1"/>
</dbReference>
<evidence type="ECO:0000259" key="2">
    <source>
        <dbReference type="PROSITE" id="PS50164"/>
    </source>
</evidence>
<comment type="similarity">
    <text evidence="1">Belongs to the UPF0213 family.</text>
</comment>
<dbReference type="STRING" id="45056.Lade_1316"/>
<dbReference type="PANTHER" id="PTHR34477">
    <property type="entry name" value="UPF0213 PROTEIN YHBQ"/>
    <property type="match status" value="1"/>
</dbReference>
<dbReference type="PANTHER" id="PTHR34477:SF1">
    <property type="entry name" value="UPF0213 PROTEIN YHBQ"/>
    <property type="match status" value="1"/>
</dbReference>
<dbReference type="EMBL" id="LNKA01000001">
    <property type="protein sequence ID" value="KTC66658.1"/>
    <property type="molecule type" value="Genomic_DNA"/>
</dbReference>
<dbReference type="Pfam" id="PF01541">
    <property type="entry name" value="GIY-YIG"/>
    <property type="match status" value="1"/>
</dbReference>
<gene>
    <name evidence="3" type="ORF">Lade_1316</name>
    <name evidence="4" type="ORF">NCTC12735_01472</name>
</gene>
<reference evidence="4 6" key="2">
    <citation type="submission" date="2018-12" db="EMBL/GenBank/DDBJ databases">
        <authorList>
            <consortium name="Pathogen Informatics"/>
        </authorList>
    </citation>
    <scope>NUCLEOTIDE SEQUENCE [LARGE SCALE GENOMIC DNA]</scope>
    <source>
        <strain evidence="4 6">NCTC12735</strain>
        <plasmid evidence="6">24</plasmid>
    </source>
</reference>
<evidence type="ECO:0000313" key="4">
    <source>
        <dbReference type="EMBL" id="VEH85833.1"/>
    </source>
</evidence>
<name>A0A0W0R6H0_9GAMM</name>
<evidence type="ECO:0000256" key="1">
    <source>
        <dbReference type="ARBA" id="ARBA00007435"/>
    </source>
</evidence>
<reference evidence="3 5" key="1">
    <citation type="submission" date="2015-11" db="EMBL/GenBank/DDBJ databases">
        <title>Identification of large and diverse effector repertoires of 38 Legionella species.</title>
        <authorList>
            <person name="Burstein D."/>
            <person name="Amaro F."/>
            <person name="Zusman T."/>
            <person name="Lifshitz Z."/>
            <person name="Cohen O."/>
            <person name="Gilbert J.A."/>
            <person name="Pupko T."/>
            <person name="Shuman H.A."/>
            <person name="Segal G."/>
        </authorList>
    </citation>
    <scope>NUCLEOTIDE SEQUENCE [LARGE SCALE GENOMIC DNA]</scope>
    <source>
        <strain evidence="3 5">1762-AUS-E</strain>
    </source>
</reference>
<dbReference type="InterPro" id="IPR000305">
    <property type="entry name" value="GIY-YIG_endonuc"/>
</dbReference>
<dbReference type="SMART" id="SM00465">
    <property type="entry name" value="GIYc"/>
    <property type="match status" value="1"/>
</dbReference>
<dbReference type="Proteomes" id="UP000281170">
    <property type="component" value="Plasmid 24"/>
</dbReference>
<sequence>MNNKNYWVYILLCENNTYYTGYTNDLEQRYQSHIDGTGGCKYTRSFRPLKIAQSWKIAGGKGDAMKIERHIKKLTRKEKEKLIKFPEALLLVEKYPV</sequence>
<evidence type="ECO:0000313" key="3">
    <source>
        <dbReference type="EMBL" id="KTC66658.1"/>
    </source>
</evidence>
<evidence type="ECO:0000313" key="6">
    <source>
        <dbReference type="Proteomes" id="UP000281170"/>
    </source>
</evidence>
<evidence type="ECO:0000313" key="5">
    <source>
        <dbReference type="Proteomes" id="UP000054859"/>
    </source>
</evidence>
<dbReference type="RefSeq" id="WP_058462314.1">
    <property type="nucleotide sequence ID" value="NZ_CAAAHS010000010.1"/>
</dbReference>
<dbReference type="Gene3D" id="3.40.1440.10">
    <property type="entry name" value="GIY-YIG endonuclease"/>
    <property type="match status" value="1"/>
</dbReference>
<keyword evidence="5" id="KW-1185">Reference proteome</keyword>
<geneLocation type="plasmid" evidence="4 6">
    <name>24</name>
</geneLocation>
<feature type="domain" description="GIY-YIG" evidence="2">
    <location>
        <begin position="4"/>
        <end position="81"/>
    </location>
</feature>
<accession>A0A0W0R6H0</accession>
<dbReference type="EMBL" id="LR134433">
    <property type="protein sequence ID" value="VEH85833.1"/>
    <property type="molecule type" value="Genomic_DNA"/>
</dbReference>
<dbReference type="AlphaFoldDB" id="A0A0W0R6H0"/>
<dbReference type="SUPFAM" id="SSF82771">
    <property type="entry name" value="GIY-YIG endonuclease"/>
    <property type="match status" value="1"/>
</dbReference>
<dbReference type="OrthoDB" id="9797095at2"/>
<dbReference type="Proteomes" id="UP000054859">
    <property type="component" value="Unassembled WGS sequence"/>
</dbReference>